<evidence type="ECO:0000256" key="5">
    <source>
        <dbReference type="ARBA" id="ARBA00022676"/>
    </source>
</evidence>
<dbReference type="SUPFAM" id="SSF56601">
    <property type="entry name" value="beta-lactamase/transpeptidase-like"/>
    <property type="match status" value="1"/>
</dbReference>
<dbReference type="GO" id="GO:0030288">
    <property type="term" value="C:outer membrane-bounded periplasmic space"/>
    <property type="evidence" value="ECO:0007669"/>
    <property type="project" value="TreeGrafter"/>
</dbReference>
<dbReference type="InterPro" id="IPR050396">
    <property type="entry name" value="Glycosyltr_51/Transpeptidase"/>
</dbReference>
<keyword evidence="6" id="KW-0808">Transferase</keyword>
<dbReference type="Gene3D" id="3.40.710.10">
    <property type="entry name" value="DD-peptidase/beta-lactamase superfamily"/>
    <property type="match status" value="1"/>
</dbReference>
<dbReference type="GO" id="GO:0006508">
    <property type="term" value="P:proteolysis"/>
    <property type="evidence" value="ECO:0007669"/>
    <property type="project" value="UniProtKB-KW"/>
</dbReference>
<dbReference type="GO" id="GO:0008658">
    <property type="term" value="F:penicillin binding"/>
    <property type="evidence" value="ECO:0007669"/>
    <property type="project" value="InterPro"/>
</dbReference>
<evidence type="ECO:0000256" key="1">
    <source>
        <dbReference type="ARBA" id="ARBA00004236"/>
    </source>
</evidence>
<accession>A0A1F6FXB1</accession>
<dbReference type="Pfam" id="PF00912">
    <property type="entry name" value="Transgly"/>
    <property type="match status" value="1"/>
</dbReference>
<feature type="domain" description="Penicillin-binding protein transpeptidase" evidence="15">
    <location>
        <begin position="328"/>
        <end position="609"/>
    </location>
</feature>
<dbReference type="GO" id="GO:0005886">
    <property type="term" value="C:plasma membrane"/>
    <property type="evidence" value="ECO:0007669"/>
    <property type="project" value="UniProtKB-SubCell"/>
</dbReference>
<dbReference type="GO" id="GO:0008955">
    <property type="term" value="F:peptidoglycan glycosyltransferase activity"/>
    <property type="evidence" value="ECO:0007669"/>
    <property type="project" value="UniProtKB-EC"/>
</dbReference>
<comment type="catalytic activity">
    <reaction evidence="14">
        <text>[GlcNAc-(1-&gt;4)-Mur2Ac(oyl-L-Ala-gamma-D-Glu-L-Lys-D-Ala-D-Ala)](n)-di-trans,octa-cis-undecaprenyl diphosphate + beta-D-GlcNAc-(1-&gt;4)-Mur2Ac(oyl-L-Ala-gamma-D-Glu-L-Lys-D-Ala-D-Ala)-di-trans,octa-cis-undecaprenyl diphosphate = [GlcNAc-(1-&gt;4)-Mur2Ac(oyl-L-Ala-gamma-D-Glu-L-Lys-D-Ala-D-Ala)](n+1)-di-trans,octa-cis-undecaprenyl diphosphate + di-trans,octa-cis-undecaprenyl diphosphate + H(+)</text>
        <dbReference type="Rhea" id="RHEA:23708"/>
        <dbReference type="Rhea" id="RHEA-COMP:9602"/>
        <dbReference type="Rhea" id="RHEA-COMP:9603"/>
        <dbReference type="ChEBI" id="CHEBI:15378"/>
        <dbReference type="ChEBI" id="CHEBI:58405"/>
        <dbReference type="ChEBI" id="CHEBI:60033"/>
        <dbReference type="ChEBI" id="CHEBI:78435"/>
        <dbReference type="EC" id="2.4.99.28"/>
    </reaction>
</comment>
<evidence type="ECO:0000256" key="9">
    <source>
        <dbReference type="ARBA" id="ARBA00022984"/>
    </source>
</evidence>
<dbReference type="Proteomes" id="UP000177998">
    <property type="component" value="Unassembled WGS sequence"/>
</dbReference>
<dbReference type="GO" id="GO:0008360">
    <property type="term" value="P:regulation of cell shape"/>
    <property type="evidence" value="ECO:0007669"/>
    <property type="project" value="UniProtKB-KW"/>
</dbReference>
<gene>
    <name evidence="17" type="ORF">A3H55_01635</name>
</gene>
<keyword evidence="3" id="KW-0121">Carboxypeptidase</keyword>
<evidence type="ECO:0000313" key="18">
    <source>
        <dbReference type="Proteomes" id="UP000177998"/>
    </source>
</evidence>
<evidence type="ECO:0000256" key="2">
    <source>
        <dbReference type="ARBA" id="ARBA00022475"/>
    </source>
</evidence>
<dbReference type="Gene3D" id="1.10.3810.10">
    <property type="entry name" value="Biosynthetic peptidoglycan transglycosylase-like"/>
    <property type="match status" value="1"/>
</dbReference>
<evidence type="ECO:0000256" key="10">
    <source>
        <dbReference type="ARBA" id="ARBA00023136"/>
    </source>
</evidence>
<keyword evidence="10" id="KW-0472">Membrane</keyword>
<dbReference type="STRING" id="1798564.A3H55_01635"/>
<evidence type="ECO:0000259" key="15">
    <source>
        <dbReference type="Pfam" id="PF00905"/>
    </source>
</evidence>
<evidence type="ECO:0000256" key="6">
    <source>
        <dbReference type="ARBA" id="ARBA00022679"/>
    </source>
</evidence>
<keyword evidence="5" id="KW-0328">Glycosyltransferase</keyword>
<evidence type="ECO:0000256" key="12">
    <source>
        <dbReference type="ARBA" id="ARBA00023316"/>
    </source>
</evidence>
<keyword evidence="11" id="KW-0511">Multifunctional enzyme</keyword>
<evidence type="ECO:0000313" key="17">
    <source>
        <dbReference type="EMBL" id="OGG90496.1"/>
    </source>
</evidence>
<evidence type="ECO:0000256" key="11">
    <source>
        <dbReference type="ARBA" id="ARBA00023268"/>
    </source>
</evidence>
<dbReference type="PANTHER" id="PTHR32282:SF11">
    <property type="entry name" value="PENICILLIN-BINDING PROTEIN 1B"/>
    <property type="match status" value="1"/>
</dbReference>
<evidence type="ECO:0000256" key="7">
    <source>
        <dbReference type="ARBA" id="ARBA00022801"/>
    </source>
</evidence>
<keyword evidence="7" id="KW-0378">Hydrolase</keyword>
<protein>
    <recommendedName>
        <fullName evidence="13">peptidoglycan glycosyltransferase</fullName>
        <ecNumber evidence="13">2.4.99.28</ecNumber>
    </recommendedName>
</protein>
<organism evidence="17 18">
    <name type="scientific">Candidatus Kuenenbacteria bacterium RIFCSPLOWO2_02_FULL_42_16</name>
    <dbReference type="NCBI Taxonomy" id="1798564"/>
    <lineage>
        <taxon>Bacteria</taxon>
        <taxon>Candidatus Kueneniibacteriota</taxon>
    </lineage>
</organism>
<dbReference type="PANTHER" id="PTHR32282">
    <property type="entry name" value="BINDING PROTEIN TRANSPEPTIDASE, PUTATIVE-RELATED"/>
    <property type="match status" value="1"/>
</dbReference>
<proteinExistence type="predicted"/>
<dbReference type="EC" id="2.4.99.28" evidence="13"/>
<dbReference type="GO" id="GO:0004180">
    <property type="term" value="F:carboxypeptidase activity"/>
    <property type="evidence" value="ECO:0007669"/>
    <property type="project" value="UniProtKB-KW"/>
</dbReference>
<keyword evidence="12" id="KW-0961">Cell wall biogenesis/degradation</keyword>
<evidence type="ECO:0000256" key="3">
    <source>
        <dbReference type="ARBA" id="ARBA00022645"/>
    </source>
</evidence>
<keyword evidence="2" id="KW-1003">Cell membrane</keyword>
<feature type="domain" description="Glycosyl transferase family 51" evidence="16">
    <location>
        <begin position="62"/>
        <end position="226"/>
    </location>
</feature>
<keyword evidence="8" id="KW-0133">Cell shape</keyword>
<dbReference type="EMBL" id="MFMZ01000043">
    <property type="protein sequence ID" value="OGG90496.1"/>
    <property type="molecule type" value="Genomic_DNA"/>
</dbReference>
<dbReference type="InterPro" id="IPR001264">
    <property type="entry name" value="Glyco_trans_51"/>
</dbReference>
<evidence type="ECO:0000256" key="14">
    <source>
        <dbReference type="ARBA" id="ARBA00049902"/>
    </source>
</evidence>
<dbReference type="SUPFAM" id="SSF53955">
    <property type="entry name" value="Lysozyme-like"/>
    <property type="match status" value="1"/>
</dbReference>
<evidence type="ECO:0000256" key="13">
    <source>
        <dbReference type="ARBA" id="ARBA00044770"/>
    </source>
</evidence>
<comment type="caution">
    <text evidence="17">The sequence shown here is derived from an EMBL/GenBank/DDBJ whole genome shotgun (WGS) entry which is preliminary data.</text>
</comment>
<dbReference type="InterPro" id="IPR023346">
    <property type="entry name" value="Lysozyme-like_dom_sf"/>
</dbReference>
<dbReference type="InterPro" id="IPR001460">
    <property type="entry name" value="PCN-bd_Tpept"/>
</dbReference>
<reference evidence="17 18" key="1">
    <citation type="journal article" date="2016" name="Nat. Commun.">
        <title>Thousands of microbial genomes shed light on interconnected biogeochemical processes in an aquifer system.</title>
        <authorList>
            <person name="Anantharaman K."/>
            <person name="Brown C.T."/>
            <person name="Hug L.A."/>
            <person name="Sharon I."/>
            <person name="Castelle C.J."/>
            <person name="Probst A.J."/>
            <person name="Thomas B.C."/>
            <person name="Singh A."/>
            <person name="Wilkins M.J."/>
            <person name="Karaoz U."/>
            <person name="Brodie E.L."/>
            <person name="Williams K.H."/>
            <person name="Hubbard S.S."/>
            <person name="Banfield J.F."/>
        </authorList>
    </citation>
    <scope>NUCLEOTIDE SEQUENCE [LARGE SCALE GENOMIC DNA]</scope>
</reference>
<dbReference type="GO" id="GO:0071555">
    <property type="term" value="P:cell wall organization"/>
    <property type="evidence" value="ECO:0007669"/>
    <property type="project" value="UniProtKB-KW"/>
</dbReference>
<keyword evidence="4" id="KW-0645">Protease</keyword>
<dbReference type="AlphaFoldDB" id="A0A1F6FXB1"/>
<keyword evidence="9" id="KW-0573">Peptidoglycan synthesis</keyword>
<evidence type="ECO:0000259" key="16">
    <source>
        <dbReference type="Pfam" id="PF00912"/>
    </source>
</evidence>
<name>A0A1F6FXB1_9BACT</name>
<dbReference type="GO" id="GO:0009252">
    <property type="term" value="P:peptidoglycan biosynthetic process"/>
    <property type="evidence" value="ECO:0007669"/>
    <property type="project" value="UniProtKB-KW"/>
</dbReference>
<evidence type="ECO:0000256" key="8">
    <source>
        <dbReference type="ARBA" id="ARBA00022960"/>
    </source>
</evidence>
<evidence type="ECO:0000256" key="4">
    <source>
        <dbReference type="ARBA" id="ARBA00022670"/>
    </source>
</evidence>
<dbReference type="InterPro" id="IPR012338">
    <property type="entry name" value="Beta-lactam/transpept-like"/>
</dbReference>
<dbReference type="Pfam" id="PF00905">
    <property type="entry name" value="Transpeptidase"/>
    <property type="match status" value="1"/>
</dbReference>
<dbReference type="InterPro" id="IPR036950">
    <property type="entry name" value="PBP_transglycosylase"/>
</dbReference>
<sequence>MIKKFLAVTFLAALFVVAAGMVSLAIITNKLAKELRDLPANLAVASAPNAFLDREGGYLKSSTRSISVRLEDLPPHIPNAFLASEDASFYSHHGISPKGMARAAINSLRGRQQGGSTITQQVARNLFLTLARTKQRKAKEIILALRMEQRYAKDQILEAYLNSISFGVGVKGIGGASRHFFDKDAEELSIAETATLAGILPRPADWNPLQHPLKADARKKIVLGRMLKCGFISEAQFQTAWIAPIATKPSQEITHATDHFVAMTTEQLPPEVAAASGQQITTTLDMRYQWQLIDVIHEGMAQTDKQLGLKPYNTKLPNAEKDNYPQAAVVVVNPRNGELLAMAGSRELSYGFEFNRTIQPQQPGSTAKIFTYTNGVMRGSLPNSLFCDQPVTVKLSVGDPWSPSNYGDEYHGRITMAGALQKSLNTVAIKIELADTTCADTLNATGNPGPAEIVELARQFGIRSPWPAYPSVAIGAPDATLVEIAFAYAVLASGGVYHQPKLIMAINGRPVKANGASQAISEQEAYIITSMFRNVLQPGGTAWTFYDRAGTGYFPAAGKTGTTNDSRDCWFVLFTPEIVVAVWVGYDDNRPLTKGTGSGSAMPIAAAFIKRVAKYLTKPDFPMPEGVELKKIDSITGEFREDGNMEAAFPIAANEN</sequence>
<comment type="subcellular location">
    <subcellularLocation>
        <location evidence="1">Cell membrane</location>
    </subcellularLocation>
</comment>